<dbReference type="SUPFAM" id="SSF47781">
    <property type="entry name" value="RuvA domain 2-like"/>
    <property type="match status" value="1"/>
</dbReference>
<evidence type="ECO:0000259" key="2">
    <source>
        <dbReference type="SMART" id="SM00278"/>
    </source>
</evidence>
<feature type="region of interest" description="Disordered" evidence="1">
    <location>
        <begin position="1"/>
        <end position="34"/>
    </location>
</feature>
<evidence type="ECO:0000313" key="3">
    <source>
        <dbReference type="EMBL" id="AUX26236.1"/>
    </source>
</evidence>
<dbReference type="PANTHER" id="PTHR21180">
    <property type="entry name" value="ENDONUCLEASE/EXONUCLEASE/PHOSPHATASE FAMILY DOMAIN-CONTAINING PROTEIN 1"/>
    <property type="match status" value="1"/>
</dbReference>
<dbReference type="Pfam" id="PF12836">
    <property type="entry name" value="HHH_3"/>
    <property type="match status" value="1"/>
</dbReference>
<feature type="compositionally biased region" description="Pro residues" evidence="1">
    <location>
        <begin position="103"/>
        <end position="113"/>
    </location>
</feature>
<dbReference type="AlphaFoldDB" id="A0A4P2QAE3"/>
<dbReference type="PANTHER" id="PTHR21180:SF32">
    <property type="entry name" value="ENDONUCLEASE_EXONUCLEASE_PHOSPHATASE FAMILY DOMAIN-CONTAINING PROTEIN 1"/>
    <property type="match status" value="1"/>
</dbReference>
<feature type="domain" description="Helix-hairpin-helix DNA-binding motif class 1" evidence="2">
    <location>
        <begin position="201"/>
        <end position="220"/>
    </location>
</feature>
<dbReference type="GO" id="GO:0003677">
    <property type="term" value="F:DNA binding"/>
    <property type="evidence" value="ECO:0007669"/>
    <property type="project" value="InterPro"/>
</dbReference>
<dbReference type="InterPro" id="IPR003583">
    <property type="entry name" value="Hlx-hairpin-Hlx_DNA-bd_motif"/>
</dbReference>
<feature type="region of interest" description="Disordered" evidence="1">
    <location>
        <begin position="101"/>
        <end position="153"/>
    </location>
</feature>
<dbReference type="InterPro" id="IPR010994">
    <property type="entry name" value="RuvA_2-like"/>
</dbReference>
<protein>
    <recommendedName>
        <fullName evidence="2">Helix-hairpin-helix DNA-binding motif class 1 domain-containing protein</fullName>
    </recommendedName>
</protein>
<organism evidence="3 4">
    <name type="scientific">Sorangium cellulosum</name>
    <name type="common">Polyangium cellulosum</name>
    <dbReference type="NCBI Taxonomy" id="56"/>
    <lineage>
        <taxon>Bacteria</taxon>
        <taxon>Pseudomonadati</taxon>
        <taxon>Myxococcota</taxon>
        <taxon>Polyangia</taxon>
        <taxon>Polyangiales</taxon>
        <taxon>Polyangiaceae</taxon>
        <taxon>Sorangium</taxon>
    </lineage>
</organism>
<dbReference type="InterPro" id="IPR051675">
    <property type="entry name" value="Endo/Exo/Phosphatase_dom_1"/>
</dbReference>
<dbReference type="RefSeq" id="WP_207213698.1">
    <property type="nucleotide sequence ID" value="NZ_CP012670.1"/>
</dbReference>
<dbReference type="Gene3D" id="1.10.150.320">
    <property type="entry name" value="Photosystem II 12 kDa extrinsic protein"/>
    <property type="match status" value="1"/>
</dbReference>
<evidence type="ECO:0000313" key="4">
    <source>
        <dbReference type="Proteomes" id="UP000295781"/>
    </source>
</evidence>
<reference evidence="3 4" key="1">
    <citation type="submission" date="2015-09" db="EMBL/GenBank/DDBJ databases">
        <title>Sorangium comparison.</title>
        <authorList>
            <person name="Zaburannyi N."/>
            <person name="Bunk B."/>
            <person name="Overmann J."/>
            <person name="Mueller R."/>
        </authorList>
    </citation>
    <scope>NUCLEOTIDE SEQUENCE [LARGE SCALE GENOMIC DNA]</scope>
    <source>
        <strain evidence="3 4">So ceGT47</strain>
    </source>
</reference>
<feature type="compositionally biased region" description="Low complexity" evidence="1">
    <location>
        <begin position="114"/>
        <end position="137"/>
    </location>
</feature>
<sequence length="226" mass="22415">MQATSKQEDPLAGRAEDPLAGRADGERAAEARRSWRERALTALKESAWTTLGGKAAAYVAGFFALALVGSGHAMSLLPARRADPSAGLAMVAGGAAPLAAADQPPPAAGPPAGAPAVDPATGAPALADAGAGAAAAGPAPPAPAGDVDAGAPAGGGVTPDGKVVLNLATEADLRRLPGIGPAKAAAILALRARIKRFRKVDELLRVKGIGRRSLKRLRPLVVVDPP</sequence>
<name>A0A4P2QAE3_SORCE</name>
<gene>
    <name evidence="3" type="ORF">SOCEGT47_067970</name>
</gene>
<dbReference type="EMBL" id="CP012670">
    <property type="protein sequence ID" value="AUX26236.1"/>
    <property type="molecule type" value="Genomic_DNA"/>
</dbReference>
<dbReference type="Proteomes" id="UP000295781">
    <property type="component" value="Chromosome"/>
</dbReference>
<accession>A0A4P2QAE3</accession>
<feature type="domain" description="Helix-hairpin-helix DNA-binding motif class 1" evidence="2">
    <location>
        <begin position="171"/>
        <end position="190"/>
    </location>
</feature>
<evidence type="ECO:0000256" key="1">
    <source>
        <dbReference type="SAM" id="MobiDB-lite"/>
    </source>
</evidence>
<dbReference type="SMART" id="SM00278">
    <property type="entry name" value="HhH1"/>
    <property type="match status" value="2"/>
</dbReference>
<proteinExistence type="predicted"/>
<dbReference type="GO" id="GO:0006281">
    <property type="term" value="P:DNA repair"/>
    <property type="evidence" value="ECO:0007669"/>
    <property type="project" value="InterPro"/>
</dbReference>